<dbReference type="InterPro" id="IPR057713">
    <property type="entry name" value="DUF7953"/>
</dbReference>
<dbReference type="PANTHER" id="PTHR33780:SF3">
    <property type="entry name" value="EXPRESSED PROTEIN"/>
    <property type="match status" value="1"/>
</dbReference>
<name>A0A835HIT0_9MAGN</name>
<feature type="domain" description="DUF7953" evidence="2">
    <location>
        <begin position="29"/>
        <end position="139"/>
    </location>
</feature>
<organism evidence="3 4">
    <name type="scientific">Coptis chinensis</name>
    <dbReference type="NCBI Taxonomy" id="261450"/>
    <lineage>
        <taxon>Eukaryota</taxon>
        <taxon>Viridiplantae</taxon>
        <taxon>Streptophyta</taxon>
        <taxon>Embryophyta</taxon>
        <taxon>Tracheophyta</taxon>
        <taxon>Spermatophyta</taxon>
        <taxon>Magnoliopsida</taxon>
        <taxon>Ranunculales</taxon>
        <taxon>Ranunculaceae</taxon>
        <taxon>Coptidoideae</taxon>
        <taxon>Coptis</taxon>
    </lineage>
</organism>
<dbReference type="EMBL" id="JADFTS010000007">
    <property type="protein sequence ID" value="KAF9597643.1"/>
    <property type="molecule type" value="Genomic_DNA"/>
</dbReference>
<dbReference type="Proteomes" id="UP000631114">
    <property type="component" value="Unassembled WGS sequence"/>
</dbReference>
<reference evidence="3 4" key="1">
    <citation type="submission" date="2020-10" db="EMBL/GenBank/DDBJ databases">
        <title>The Coptis chinensis genome and diversification of protoberbering-type alkaloids.</title>
        <authorList>
            <person name="Wang B."/>
            <person name="Shu S."/>
            <person name="Song C."/>
            <person name="Liu Y."/>
        </authorList>
    </citation>
    <scope>NUCLEOTIDE SEQUENCE [LARGE SCALE GENOMIC DNA]</scope>
    <source>
        <strain evidence="3">HL-2020</strain>
        <tissue evidence="3">Leaf</tissue>
    </source>
</reference>
<feature type="transmembrane region" description="Helical" evidence="1">
    <location>
        <begin position="187"/>
        <end position="209"/>
    </location>
</feature>
<dbReference type="Pfam" id="PF25829">
    <property type="entry name" value="DUF7953"/>
    <property type="match status" value="1"/>
</dbReference>
<dbReference type="AlphaFoldDB" id="A0A835HIT0"/>
<comment type="caution">
    <text evidence="3">The sequence shown here is derived from an EMBL/GenBank/DDBJ whole genome shotgun (WGS) entry which is preliminary data.</text>
</comment>
<dbReference type="OrthoDB" id="2014701at2759"/>
<evidence type="ECO:0000256" key="1">
    <source>
        <dbReference type="SAM" id="Phobius"/>
    </source>
</evidence>
<evidence type="ECO:0000259" key="2">
    <source>
        <dbReference type="Pfam" id="PF25829"/>
    </source>
</evidence>
<sequence>MTQSPSSNSKTRALLYIFLCLIPGILCTGVVTLEKIEIYKTHEWLKAKPTVYFQCQGENMTILPDVKEINLTYTFKGEESWQPLTELEDKKCKRCGFYEKDTLTSDDVFDEWEFCPSILCLLKGDISVSKETELNATFTVLSAKSSTLYACSSHLKFSYNFVTVIFLKETGSAHASSIGPKEKKTNVALVIIISSLLSCVCIIGAVVAYKYWKKRKREQEQARFLKLFEDGDSIEDEFSLEDVL</sequence>
<gene>
    <name evidence="3" type="ORF">IFM89_020403</name>
</gene>
<keyword evidence="4" id="KW-1185">Reference proteome</keyword>
<evidence type="ECO:0000313" key="4">
    <source>
        <dbReference type="Proteomes" id="UP000631114"/>
    </source>
</evidence>
<keyword evidence="1" id="KW-1133">Transmembrane helix</keyword>
<feature type="transmembrane region" description="Helical" evidence="1">
    <location>
        <begin position="13"/>
        <end position="33"/>
    </location>
</feature>
<evidence type="ECO:0000313" key="3">
    <source>
        <dbReference type="EMBL" id="KAF9597643.1"/>
    </source>
</evidence>
<keyword evidence="1" id="KW-0812">Transmembrane</keyword>
<keyword evidence="1" id="KW-0472">Membrane</keyword>
<accession>A0A835HIT0</accession>
<protein>
    <recommendedName>
        <fullName evidence="2">DUF7953 domain-containing protein</fullName>
    </recommendedName>
</protein>
<proteinExistence type="predicted"/>
<dbReference type="PANTHER" id="PTHR33780">
    <property type="entry name" value="EXPRESSED PROTEIN"/>
    <property type="match status" value="1"/>
</dbReference>